<feature type="compositionally biased region" description="Basic and acidic residues" evidence="2">
    <location>
        <begin position="160"/>
        <end position="192"/>
    </location>
</feature>
<feature type="compositionally biased region" description="Low complexity" evidence="2">
    <location>
        <begin position="260"/>
        <end position="271"/>
    </location>
</feature>
<keyword evidence="4" id="KW-1185">Reference proteome</keyword>
<feature type="region of interest" description="Disordered" evidence="2">
    <location>
        <begin position="354"/>
        <end position="398"/>
    </location>
</feature>
<comment type="subunit">
    <text evidence="1">Component of the NuA4 histone acetyltransferase complex.</text>
</comment>
<dbReference type="CDD" id="cd00024">
    <property type="entry name" value="CD_CSD"/>
    <property type="match status" value="1"/>
</dbReference>
<feature type="compositionally biased region" description="Polar residues" evidence="2">
    <location>
        <begin position="384"/>
        <end position="398"/>
    </location>
</feature>
<name>W7HWG4_9PEZI</name>
<dbReference type="HOGENOM" id="CLU_586615_0_0_1"/>
<dbReference type="AlphaFoldDB" id="W7HWG4"/>
<dbReference type="EMBL" id="KI966390">
    <property type="protein sequence ID" value="EWC48476.1"/>
    <property type="molecule type" value="Genomic_DNA"/>
</dbReference>
<feature type="compositionally biased region" description="Low complexity" evidence="2">
    <location>
        <begin position="306"/>
        <end position="316"/>
    </location>
</feature>
<accession>W7HWG4</accession>
<sequence length="512" mass="57259">MIKLTATRPGHGLPIGWHRSFLGQFFGNADSKGLYTGWPGPVPDAYSHLGFVGLTFVAFRSNDLEEPLLSKVFRTPSEDQSWSGPSFDSPTDDENSGRESALIRTHTARESTANTTQTATSDDMNNRPRTAAKSPRRRSNSVCIQPDEVVEPSEGPAPKTQERRYSDHHSHTPHVRAEEHHGGSETNHGERTHNKRRMRHSTGSPPPRRNRHQYFMETTNTDELPDSSVFHDYDDTATDLPDLNSEKPRYKTRTHRRRSSATSTLSTQSDSLPRAPSPPRRDVPDAPSTPSPSPRKLRRRATAPTSPSSSGRFRSLSPIADYRSMVGDSSVPPFSPEFPEFPSMSTVDPAFYPNYPPSSPPPQASWSGYPPSSVPSTPRSPASTISYSSRPSSLSTHATTVEEDIVENINGEFTVERVRSVSDTPEGRYYKIRWATTWESKTSMRNATESGKYKVKEILESTYVNGKGLYRVRWEDTWEPATEIGDIDPVRAFLSDAPMGRREHGRRRTSFA</sequence>
<reference evidence="3 4" key="1">
    <citation type="submission" date="2013-05" db="EMBL/GenBank/DDBJ databases">
        <title>Drechslerella stenobrocha genome reveals carnivorous origination and mechanical trapping mechanism of predatory fungi.</title>
        <authorList>
            <person name="Liu X."/>
            <person name="Zhang W."/>
            <person name="Liu K."/>
        </authorList>
    </citation>
    <scope>NUCLEOTIDE SEQUENCE [LARGE SCALE GENOMIC DNA]</scope>
    <source>
        <strain evidence="3 4">248</strain>
    </source>
</reference>
<evidence type="ECO:0000256" key="1">
    <source>
        <dbReference type="ARBA" id="ARBA00011353"/>
    </source>
</evidence>
<feature type="region of interest" description="Disordered" evidence="2">
    <location>
        <begin position="75"/>
        <end position="316"/>
    </location>
</feature>
<dbReference type="SUPFAM" id="SSF54160">
    <property type="entry name" value="Chromo domain-like"/>
    <property type="match status" value="1"/>
</dbReference>
<feature type="compositionally biased region" description="Polar residues" evidence="2">
    <location>
        <begin position="78"/>
        <end position="89"/>
    </location>
</feature>
<feature type="compositionally biased region" description="Low complexity" evidence="2">
    <location>
        <begin position="370"/>
        <end position="383"/>
    </location>
</feature>
<feature type="compositionally biased region" description="Basic residues" evidence="2">
    <location>
        <begin position="250"/>
        <end position="259"/>
    </location>
</feature>
<organism evidence="3 4">
    <name type="scientific">Drechslerella stenobrocha 248</name>
    <dbReference type="NCBI Taxonomy" id="1043628"/>
    <lineage>
        <taxon>Eukaryota</taxon>
        <taxon>Fungi</taxon>
        <taxon>Dikarya</taxon>
        <taxon>Ascomycota</taxon>
        <taxon>Pezizomycotina</taxon>
        <taxon>Orbiliomycetes</taxon>
        <taxon>Orbiliales</taxon>
        <taxon>Orbiliaceae</taxon>
        <taxon>Drechslerella</taxon>
    </lineage>
</organism>
<evidence type="ECO:0000313" key="3">
    <source>
        <dbReference type="EMBL" id="EWC48476.1"/>
    </source>
</evidence>
<dbReference type="Proteomes" id="UP000024837">
    <property type="component" value="Unassembled WGS sequence"/>
</dbReference>
<evidence type="ECO:0000313" key="4">
    <source>
        <dbReference type="Proteomes" id="UP000024837"/>
    </source>
</evidence>
<proteinExistence type="predicted"/>
<protein>
    <recommendedName>
        <fullName evidence="5">Chromo domain-containing protein</fullName>
    </recommendedName>
</protein>
<gene>
    <name evidence="3" type="ORF">DRE_02245</name>
</gene>
<dbReference type="OrthoDB" id="433924at2759"/>
<evidence type="ECO:0000256" key="2">
    <source>
        <dbReference type="SAM" id="MobiDB-lite"/>
    </source>
</evidence>
<feature type="compositionally biased region" description="Pro residues" evidence="2">
    <location>
        <begin position="354"/>
        <end position="363"/>
    </location>
</feature>
<evidence type="ECO:0008006" key="5">
    <source>
        <dbReference type="Google" id="ProtNLM"/>
    </source>
</evidence>
<feature type="compositionally biased region" description="Polar residues" evidence="2">
    <location>
        <begin position="110"/>
        <end position="123"/>
    </location>
</feature>
<dbReference type="InterPro" id="IPR016197">
    <property type="entry name" value="Chromo-like_dom_sf"/>
</dbReference>